<dbReference type="RefSeq" id="WP_121792520.1">
    <property type="nucleotide sequence ID" value="NZ_RDBF01000001.1"/>
</dbReference>
<sequence>MTPAFAPIAHDFEVPLRRDDTKGAWTIAVLPASGELLGTRRPVKVSGLLDGHRFEATLLPMGDGTHMLPVKADLRKRVGKGDGDLVRIHLDGRTS</sequence>
<dbReference type="SUPFAM" id="SSF141694">
    <property type="entry name" value="AF2212/PG0164-like"/>
    <property type="match status" value="1"/>
</dbReference>
<accession>A0A3L8PP07</accession>
<dbReference type="AlphaFoldDB" id="A0A3L8PP07"/>
<organism evidence="1 2">
    <name type="scientific">Aeromicrobium phragmitis</name>
    <dbReference type="NCBI Taxonomy" id="2478914"/>
    <lineage>
        <taxon>Bacteria</taxon>
        <taxon>Bacillati</taxon>
        <taxon>Actinomycetota</taxon>
        <taxon>Actinomycetes</taxon>
        <taxon>Propionibacteriales</taxon>
        <taxon>Nocardioidaceae</taxon>
        <taxon>Aeromicrobium</taxon>
    </lineage>
</organism>
<protein>
    <submittedName>
        <fullName evidence="1">DUF1905 domain-containing protein</fullName>
    </submittedName>
</protein>
<keyword evidence="2" id="KW-1185">Reference proteome</keyword>
<dbReference type="Pfam" id="PF08922">
    <property type="entry name" value="DUF1905"/>
    <property type="match status" value="1"/>
</dbReference>
<dbReference type="InterPro" id="IPR037079">
    <property type="entry name" value="AF2212/PG0164-like_sf"/>
</dbReference>
<dbReference type="OrthoDB" id="8246703at2"/>
<dbReference type="InterPro" id="IPR015018">
    <property type="entry name" value="DUF1905"/>
</dbReference>
<proteinExistence type="predicted"/>
<gene>
    <name evidence="1" type="ORF">D9V41_00145</name>
</gene>
<evidence type="ECO:0000313" key="1">
    <source>
        <dbReference type="EMBL" id="RLV57111.1"/>
    </source>
</evidence>
<comment type="caution">
    <text evidence="1">The sequence shown here is derived from an EMBL/GenBank/DDBJ whole genome shotgun (WGS) entry which is preliminary data.</text>
</comment>
<reference evidence="1 2" key="1">
    <citation type="submission" date="2018-10" db="EMBL/GenBank/DDBJ databases">
        <title>Aeromicrobium sp. 9W16Y-2 whole genome shotgun sequence.</title>
        <authorList>
            <person name="Li F."/>
        </authorList>
    </citation>
    <scope>NUCLEOTIDE SEQUENCE [LARGE SCALE GENOMIC DNA]</scope>
    <source>
        <strain evidence="1 2">9W16Y-2</strain>
    </source>
</reference>
<evidence type="ECO:0000313" key="2">
    <source>
        <dbReference type="Proteomes" id="UP000282515"/>
    </source>
</evidence>
<dbReference type="EMBL" id="RDBF01000001">
    <property type="protein sequence ID" value="RLV57111.1"/>
    <property type="molecule type" value="Genomic_DNA"/>
</dbReference>
<dbReference type="Gene3D" id="2.40.30.100">
    <property type="entry name" value="AF2212/PG0164-like"/>
    <property type="match status" value="1"/>
</dbReference>
<dbReference type="Proteomes" id="UP000282515">
    <property type="component" value="Unassembled WGS sequence"/>
</dbReference>
<name>A0A3L8PP07_9ACTN</name>